<keyword evidence="1" id="KW-0285">Flavoprotein</keyword>
<gene>
    <name evidence="2" type="ORF">HF086_000332</name>
</gene>
<dbReference type="EMBL" id="JACEFF010000078">
    <property type="protein sequence ID" value="KAH9644558.1"/>
    <property type="molecule type" value="Genomic_DNA"/>
</dbReference>
<accession>A0A922MX14</accession>
<dbReference type="GO" id="GO:0051539">
    <property type="term" value="F:4 iron, 4 sulfur cluster binding"/>
    <property type="evidence" value="ECO:0007669"/>
    <property type="project" value="UniProtKB-UniRule"/>
</dbReference>
<comment type="cofactor">
    <cofactor evidence="1">
        <name>[4Fe-4S] cluster</name>
        <dbReference type="ChEBI" id="CHEBI:49883"/>
    </cofactor>
    <text evidence="1">Binds 1 [4Fe-4S] cluster.</text>
</comment>
<evidence type="ECO:0000256" key="1">
    <source>
        <dbReference type="RuleBase" id="RU366068"/>
    </source>
</evidence>
<dbReference type="SUPFAM" id="SSF51905">
    <property type="entry name" value="FAD/NAD(P)-binding domain"/>
    <property type="match status" value="1"/>
</dbReference>
<dbReference type="EC" id="1.5.5.1" evidence="1"/>
<comment type="function">
    <text evidence="1">Accepts electrons from ETF and reduces ubiquinone.</text>
</comment>
<dbReference type="GO" id="GO:0004174">
    <property type="term" value="F:electron-transferring-flavoprotein dehydrogenase activity"/>
    <property type="evidence" value="ECO:0007669"/>
    <property type="project" value="UniProtKB-UniRule"/>
</dbReference>
<protein>
    <recommendedName>
        <fullName evidence="1">Electron transfer flavoprotein-ubiquinone oxidoreductase</fullName>
        <shortName evidence="1">ETF-QO</shortName>
        <ecNumber evidence="1">1.5.5.1</ecNumber>
    </recommendedName>
</protein>
<evidence type="ECO:0000313" key="3">
    <source>
        <dbReference type="Proteomes" id="UP000814243"/>
    </source>
</evidence>
<dbReference type="Proteomes" id="UP000814243">
    <property type="component" value="Unassembled WGS sequence"/>
</dbReference>
<evidence type="ECO:0000313" key="2">
    <source>
        <dbReference type="EMBL" id="KAH9644558.1"/>
    </source>
</evidence>
<dbReference type="Gene3D" id="3.50.50.60">
    <property type="entry name" value="FAD/NAD(P)-binding domain"/>
    <property type="match status" value="2"/>
</dbReference>
<comment type="caution">
    <text evidence="2">The sequence shown here is derived from an EMBL/GenBank/DDBJ whole genome shotgun (WGS) entry which is preliminary data.</text>
</comment>
<keyword evidence="1" id="KW-0249">Electron transport</keyword>
<keyword evidence="1" id="KW-0830">Ubiquinone</keyword>
<keyword evidence="1" id="KW-0560">Oxidoreductase</keyword>
<dbReference type="InterPro" id="IPR036188">
    <property type="entry name" value="FAD/NAD-bd_sf"/>
</dbReference>
<keyword evidence="1" id="KW-0813">Transport</keyword>
<dbReference type="GO" id="GO:0046872">
    <property type="term" value="F:metal ion binding"/>
    <property type="evidence" value="ECO:0007669"/>
    <property type="project" value="UniProtKB-KW"/>
</dbReference>
<dbReference type="InterPro" id="IPR040156">
    <property type="entry name" value="ETF-QO"/>
</dbReference>
<dbReference type="PANTHER" id="PTHR10617:SF107">
    <property type="entry name" value="ELECTRON TRANSFER FLAVOPROTEIN-UBIQUINONE OXIDOREDUCTASE, MITOCHONDRIAL"/>
    <property type="match status" value="1"/>
</dbReference>
<dbReference type="AlphaFoldDB" id="A0A922MX14"/>
<dbReference type="PANTHER" id="PTHR10617">
    <property type="entry name" value="ELECTRON TRANSFER FLAVOPROTEIN-UBIQUINONE OXIDOREDUCTASE"/>
    <property type="match status" value="1"/>
</dbReference>
<keyword evidence="1" id="KW-0411">Iron-sulfur</keyword>
<comment type="catalytic activity">
    <reaction evidence="1">
        <text>a ubiquinone + reduced [electron-transfer flavoprotein] = a ubiquinol + oxidized [electron-transfer flavoprotein] + H(+)</text>
        <dbReference type="Rhea" id="RHEA:24052"/>
        <dbReference type="Rhea" id="RHEA-COMP:9565"/>
        <dbReference type="Rhea" id="RHEA-COMP:9566"/>
        <dbReference type="Rhea" id="RHEA-COMP:10685"/>
        <dbReference type="Rhea" id="RHEA-COMP:10686"/>
        <dbReference type="ChEBI" id="CHEBI:15378"/>
        <dbReference type="ChEBI" id="CHEBI:16389"/>
        <dbReference type="ChEBI" id="CHEBI:17976"/>
        <dbReference type="ChEBI" id="CHEBI:57692"/>
        <dbReference type="ChEBI" id="CHEBI:58307"/>
        <dbReference type="EC" id="1.5.5.1"/>
    </reaction>
</comment>
<comment type="cofactor">
    <cofactor evidence="1">
        <name>FAD</name>
        <dbReference type="ChEBI" id="CHEBI:57692"/>
    </cofactor>
</comment>
<keyword evidence="1" id="KW-0274">FAD</keyword>
<reference evidence="2" key="1">
    <citation type="journal article" date="2021" name="G3 (Bethesda)">
        <title>Genome and transcriptome analysis of the beet armyworm Spodoptera exigua reveals targets for pest control. .</title>
        <authorList>
            <person name="Simon S."/>
            <person name="Breeschoten T."/>
            <person name="Jansen H.J."/>
            <person name="Dirks R.P."/>
            <person name="Schranz M.E."/>
            <person name="Ros V.I.D."/>
        </authorList>
    </citation>
    <scope>NUCLEOTIDE SEQUENCE</scope>
    <source>
        <strain evidence="2">TB_SE_WUR_2020</strain>
    </source>
</reference>
<keyword evidence="1" id="KW-0479">Metal-binding</keyword>
<sequence>MAAALVSSSRQVGRLTNAAKRLYSDAYPKITTHYTIHPRDKDPRWKDINMERVAEETDILIIGGGPAGMAAAIRARQIAEEKGAEVRVTLLEKAAEVGGHILSGACVDPIALNELIPDWQEKGAPMNTPVTSDKFGLLTKSGRIPIPVFPGLPNYNHGNYVVRLGHLVRWLSEQAEAAGAEIWPGCAGADLIYRDDGSLKGVATGDVGIAKDGSPKDMFERGMEFHSKITIFTEGGSRIAYGARALVEGGWQCLPVPAFPGGLLAGDSAGFLNVPRIKGTHNAMKSGTYTLTILIVHYDTILIVHY</sequence>
<organism evidence="2 3">
    <name type="scientific">Spodoptera exigua</name>
    <name type="common">Beet armyworm</name>
    <name type="synonym">Noctua fulgens</name>
    <dbReference type="NCBI Taxonomy" id="7107"/>
    <lineage>
        <taxon>Eukaryota</taxon>
        <taxon>Metazoa</taxon>
        <taxon>Ecdysozoa</taxon>
        <taxon>Arthropoda</taxon>
        <taxon>Hexapoda</taxon>
        <taxon>Insecta</taxon>
        <taxon>Pterygota</taxon>
        <taxon>Neoptera</taxon>
        <taxon>Endopterygota</taxon>
        <taxon>Lepidoptera</taxon>
        <taxon>Glossata</taxon>
        <taxon>Ditrysia</taxon>
        <taxon>Noctuoidea</taxon>
        <taxon>Noctuidae</taxon>
        <taxon>Amphipyrinae</taxon>
        <taxon>Spodoptera</taxon>
    </lineage>
</organism>
<proteinExistence type="predicted"/>
<keyword evidence="1" id="KW-0408">Iron</keyword>
<dbReference type="PRINTS" id="PR00411">
    <property type="entry name" value="PNDRDTASEI"/>
</dbReference>
<dbReference type="Pfam" id="PF13450">
    <property type="entry name" value="NAD_binding_8"/>
    <property type="match status" value="1"/>
</dbReference>
<name>A0A922MX14_SPOEX</name>